<keyword evidence="3" id="KW-1185">Reference proteome</keyword>
<protein>
    <submittedName>
        <fullName evidence="2">Uncharacterized protein</fullName>
    </submittedName>
</protein>
<comment type="caution">
    <text evidence="2">The sequence shown here is derived from an EMBL/GenBank/DDBJ whole genome shotgun (WGS) entry which is preliminary data.</text>
</comment>
<sequence length="229" mass="25025">MNQMHRMAFNARGLYLAEDLKSTGSTTNRTMGESATYRTKGKRPMNRTGDQALRTRENVGHSSINGDQITRCHRPGCMRYIWLSQTDEHLAFHNGSEDDDTQPDVPKPEFKAIHQPLPASTEPGSYTSVVRQEILPKHTQSPQSSRGQEPANELPQTSDLPHSQTLPPPAPPKTCLTCLSPIPPGKSYTLTCGHVWCQTCRVVTTSLVPNAAINSATSAVPKTGAVVVL</sequence>
<feature type="region of interest" description="Disordered" evidence="1">
    <location>
        <begin position="138"/>
        <end position="168"/>
    </location>
</feature>
<evidence type="ECO:0000313" key="3">
    <source>
        <dbReference type="Proteomes" id="UP000070133"/>
    </source>
</evidence>
<dbReference type="AlphaFoldDB" id="A0A139GVT4"/>
<reference evidence="2 3" key="1">
    <citation type="submission" date="2015-07" db="EMBL/GenBank/DDBJ databases">
        <title>Comparative genomics of the Sigatoka disease complex on banana suggests a link between parallel evolutionary changes in Pseudocercospora fijiensis and Pseudocercospora eumusae and increased virulence on the banana host.</title>
        <authorList>
            <person name="Chang T.-C."/>
            <person name="Salvucci A."/>
            <person name="Crous P.W."/>
            <person name="Stergiopoulos I."/>
        </authorList>
    </citation>
    <scope>NUCLEOTIDE SEQUENCE [LARGE SCALE GENOMIC DNA]</scope>
    <source>
        <strain evidence="2 3">CBS 114824</strain>
    </source>
</reference>
<proteinExistence type="predicted"/>
<accession>A0A139GVT4</accession>
<organism evidence="2 3">
    <name type="scientific">Pseudocercospora eumusae</name>
    <dbReference type="NCBI Taxonomy" id="321146"/>
    <lineage>
        <taxon>Eukaryota</taxon>
        <taxon>Fungi</taxon>
        <taxon>Dikarya</taxon>
        <taxon>Ascomycota</taxon>
        <taxon>Pezizomycotina</taxon>
        <taxon>Dothideomycetes</taxon>
        <taxon>Dothideomycetidae</taxon>
        <taxon>Mycosphaerellales</taxon>
        <taxon>Mycosphaerellaceae</taxon>
        <taxon>Pseudocercospora</taxon>
    </lineage>
</organism>
<evidence type="ECO:0000256" key="1">
    <source>
        <dbReference type="SAM" id="MobiDB-lite"/>
    </source>
</evidence>
<dbReference type="Proteomes" id="UP000070133">
    <property type="component" value="Unassembled WGS sequence"/>
</dbReference>
<feature type="compositionally biased region" description="Polar residues" evidence="1">
    <location>
        <begin position="154"/>
        <end position="165"/>
    </location>
</feature>
<feature type="compositionally biased region" description="Polar residues" evidence="1">
    <location>
        <begin position="25"/>
        <end position="37"/>
    </location>
</feature>
<feature type="region of interest" description="Disordered" evidence="1">
    <location>
        <begin position="25"/>
        <end position="48"/>
    </location>
</feature>
<gene>
    <name evidence="2" type="ORF">AC578_6395</name>
</gene>
<dbReference type="EMBL" id="LFZN01000303">
    <property type="protein sequence ID" value="KXS94282.1"/>
    <property type="molecule type" value="Genomic_DNA"/>
</dbReference>
<feature type="compositionally biased region" description="Polar residues" evidence="1">
    <location>
        <begin position="138"/>
        <end position="147"/>
    </location>
</feature>
<name>A0A139GVT4_9PEZI</name>
<feature type="region of interest" description="Disordered" evidence="1">
    <location>
        <begin position="92"/>
        <end position="124"/>
    </location>
</feature>
<evidence type="ECO:0000313" key="2">
    <source>
        <dbReference type="EMBL" id="KXS94282.1"/>
    </source>
</evidence>